<dbReference type="Proteomes" id="UP000199470">
    <property type="component" value="Unassembled WGS sequence"/>
</dbReference>
<evidence type="ECO:0000313" key="2">
    <source>
        <dbReference type="Proteomes" id="UP000199470"/>
    </source>
</evidence>
<sequence length="120" mass="13478">MTHPTNLYSAVAAEIDPHRQDELWRAGMLADMNAEYNRSGKITCFFQEVLAHFSELPAEEQAQYPEGYAEDLQQKIALDHNYRDGGIGGNRLGRDVSKVMYQPLDALNAIAPRKSLRKAA</sequence>
<keyword evidence="2" id="KW-1185">Reference proteome</keyword>
<dbReference type="RefSeq" id="WP_139236445.1">
    <property type="nucleotide sequence ID" value="NZ_FOTW01000011.1"/>
</dbReference>
<accession>A0A1I4MGQ1</accession>
<dbReference type="EMBL" id="FOTW01000011">
    <property type="protein sequence ID" value="SFM02602.1"/>
    <property type="molecule type" value="Genomic_DNA"/>
</dbReference>
<protein>
    <submittedName>
        <fullName evidence="1">Uncharacterized protein</fullName>
    </submittedName>
</protein>
<organism evidence="1 2">
    <name type="scientific">Rugamonas rubra</name>
    <dbReference type="NCBI Taxonomy" id="758825"/>
    <lineage>
        <taxon>Bacteria</taxon>
        <taxon>Pseudomonadati</taxon>
        <taxon>Pseudomonadota</taxon>
        <taxon>Betaproteobacteria</taxon>
        <taxon>Burkholderiales</taxon>
        <taxon>Oxalobacteraceae</taxon>
        <taxon>Telluria group</taxon>
        <taxon>Rugamonas</taxon>
    </lineage>
</organism>
<gene>
    <name evidence="1" type="ORF">SAMN02982985_02395</name>
</gene>
<dbReference type="AlphaFoldDB" id="A0A1I4MGQ1"/>
<name>A0A1I4MGQ1_9BURK</name>
<evidence type="ECO:0000313" key="1">
    <source>
        <dbReference type="EMBL" id="SFM02602.1"/>
    </source>
</evidence>
<reference evidence="1 2" key="1">
    <citation type="submission" date="2016-10" db="EMBL/GenBank/DDBJ databases">
        <authorList>
            <person name="de Groot N.N."/>
        </authorList>
    </citation>
    <scope>NUCLEOTIDE SEQUENCE [LARGE SCALE GENOMIC DNA]</scope>
    <source>
        <strain evidence="1 2">ATCC 43154</strain>
    </source>
</reference>
<dbReference type="OrthoDB" id="6282430at2"/>
<proteinExistence type="predicted"/>